<dbReference type="GO" id="GO:0008253">
    <property type="term" value="F:5'-nucleotidase activity"/>
    <property type="evidence" value="ECO:0007669"/>
    <property type="project" value="TreeGrafter"/>
</dbReference>
<dbReference type="InterPro" id="IPR016695">
    <property type="entry name" value="Pur_nucleotidase"/>
</dbReference>
<comment type="cofactor">
    <cofactor evidence="6">
        <name>Mg(2+)</name>
        <dbReference type="ChEBI" id="CHEBI:18420"/>
    </cofactor>
    <text evidence="6">Binds 1 Mg(2+) ion per subunit.</text>
</comment>
<reference evidence="7" key="2">
    <citation type="journal article" date="2023" name="Infect Dis Poverty">
        <title>Chromosome-scale genome of the human blood fluke Schistosoma mekongi and its implications for public health.</title>
        <authorList>
            <person name="Zhou M."/>
            <person name="Xu L."/>
            <person name="Xu D."/>
            <person name="Chen W."/>
            <person name="Khan J."/>
            <person name="Hu Y."/>
            <person name="Huang H."/>
            <person name="Wei H."/>
            <person name="Zhang Y."/>
            <person name="Chusongsang P."/>
            <person name="Tanasarnprasert K."/>
            <person name="Hu X."/>
            <person name="Limpanont Y."/>
            <person name="Lv Z."/>
        </authorList>
    </citation>
    <scope>NUCLEOTIDE SEQUENCE</scope>
    <source>
        <strain evidence="7">LV_2022a</strain>
    </source>
</reference>
<dbReference type="Gene3D" id="3.40.50.1000">
    <property type="entry name" value="HAD superfamily/HAD-like"/>
    <property type="match status" value="1"/>
</dbReference>
<dbReference type="AlphaFoldDB" id="A0AAE2D631"/>
<dbReference type="Pfam" id="PF05761">
    <property type="entry name" value="5_nucleotid"/>
    <property type="match status" value="1"/>
</dbReference>
<dbReference type="NCBIfam" id="TIGR02244">
    <property type="entry name" value="HAD-IG-Ncltidse"/>
    <property type="match status" value="1"/>
</dbReference>
<dbReference type="EMBL" id="JALJAT010000002">
    <property type="protein sequence ID" value="KAK4472527.1"/>
    <property type="molecule type" value="Genomic_DNA"/>
</dbReference>
<dbReference type="SUPFAM" id="SSF56784">
    <property type="entry name" value="HAD-like"/>
    <property type="match status" value="1"/>
</dbReference>
<evidence type="ECO:0008006" key="9">
    <source>
        <dbReference type="Google" id="ProtNLM"/>
    </source>
</evidence>
<keyword evidence="4 6" id="KW-0460">Magnesium</keyword>
<evidence type="ECO:0000313" key="7">
    <source>
        <dbReference type="EMBL" id="KAK4472527.1"/>
    </source>
</evidence>
<evidence type="ECO:0000256" key="5">
    <source>
        <dbReference type="PIRSR" id="PIRSR017434-1"/>
    </source>
</evidence>
<evidence type="ECO:0000256" key="4">
    <source>
        <dbReference type="ARBA" id="ARBA00022842"/>
    </source>
</evidence>
<feature type="binding site" evidence="6">
    <location>
        <position position="96"/>
    </location>
    <ligand>
        <name>Mg(2+)</name>
        <dbReference type="ChEBI" id="CHEBI:18420"/>
    </ligand>
</feature>
<dbReference type="GO" id="GO:0046872">
    <property type="term" value="F:metal ion binding"/>
    <property type="evidence" value="ECO:0007669"/>
    <property type="project" value="UniProtKB-KW"/>
</dbReference>
<gene>
    <name evidence="7" type="ORF">MN116_003771</name>
</gene>
<keyword evidence="2 6" id="KW-0479">Metal-binding</keyword>
<accession>A0AAE2D631</accession>
<feature type="binding site" evidence="6">
    <location>
        <position position="98"/>
    </location>
    <ligand>
        <name>GMP</name>
        <dbReference type="ChEBI" id="CHEBI:58115"/>
    </ligand>
</feature>
<evidence type="ECO:0000256" key="3">
    <source>
        <dbReference type="ARBA" id="ARBA00022801"/>
    </source>
</evidence>
<keyword evidence="3" id="KW-0378">Hydrolase</keyword>
<feature type="active site" description="Nucleophile" evidence="5">
    <location>
        <position position="96"/>
    </location>
</feature>
<name>A0AAE2D631_SCHME</name>
<reference evidence="7" key="1">
    <citation type="submission" date="2022-04" db="EMBL/GenBank/DDBJ databases">
        <authorList>
            <person name="Xu L."/>
            <person name="Lv Z."/>
        </authorList>
    </citation>
    <scope>NUCLEOTIDE SEQUENCE</scope>
    <source>
        <strain evidence="7">LV_2022a</strain>
    </source>
</reference>
<dbReference type="InterPro" id="IPR023214">
    <property type="entry name" value="HAD_sf"/>
</dbReference>
<keyword evidence="8" id="KW-1185">Reference proteome</keyword>
<comment type="caution">
    <text evidence="7">The sequence shown here is derived from an EMBL/GenBank/DDBJ whole genome shotgun (WGS) entry which is preliminary data.</text>
</comment>
<evidence type="ECO:0000256" key="6">
    <source>
        <dbReference type="PIRSR" id="PIRSR017434-2"/>
    </source>
</evidence>
<dbReference type="PANTHER" id="PTHR12103:SF12">
    <property type="entry name" value="FI20020P1"/>
    <property type="match status" value="1"/>
</dbReference>
<dbReference type="PIRSF" id="PIRSF017434">
    <property type="entry name" value="Purine_5'-nucleotidase"/>
    <property type="match status" value="1"/>
</dbReference>
<feature type="active site" description="Proton donor" evidence="5">
    <location>
        <position position="98"/>
    </location>
</feature>
<sequence length="520" mass="60932">MWTNRSLNGFVNFSQIKFSPALFNCFVKCYREYALYIVCRNLSNSTSGDISHMLQRYALLDQECKEHITTLDQVNPRDIFVNNEVKLGKIQVYGFDYDYTLAHYTSELDKFIFNQSRNWLVEQMKYPEEILNYEYTEFAKRGLHFDVKRGLLMKVDAFHHIQLDTVYRGFTLLSLDEILKVYRGSHLASDILKQKFTPNDTIMLQLMDFFQLPEINLLCSIIAFFDRRGIDYKPFYVYQDVSTAVARVHKSGLLGQTVMSNPEKYIAKDPQLRTFLHRLVENDKKLFVISNSSAAYIDKGLKFLVGNYWQDLFDVIISRANKPTFFKSPMGQFRRTDVSGTFKHWEAVQTFKRGHIYEGGCLEQMIKLTGWCSASILYFGDHVYADLADVASTYGWMTGAVIPELESELIASNDHDFKINLRRLRMLEKLIQENQHVCTLEAKLLLEKWFDERNGLRRSSKFVFDPHFGSIFRSFHNPSYFSQRLGQYATLYTSRVTNLLRFTLDHTFFPKRTALPHEPY</sequence>
<evidence type="ECO:0000256" key="2">
    <source>
        <dbReference type="ARBA" id="ARBA00022723"/>
    </source>
</evidence>
<evidence type="ECO:0000256" key="1">
    <source>
        <dbReference type="ARBA" id="ARBA00009589"/>
    </source>
</evidence>
<feature type="binding site" evidence="6">
    <location>
        <position position="381"/>
    </location>
    <ligand>
        <name>Mg(2+)</name>
        <dbReference type="ChEBI" id="CHEBI:18420"/>
    </ligand>
</feature>
<proteinExistence type="inferred from homology"/>
<protein>
    <recommendedName>
        <fullName evidence="9">5'-nucleotidase domain-containing protein 3</fullName>
    </recommendedName>
</protein>
<evidence type="ECO:0000313" key="8">
    <source>
        <dbReference type="Proteomes" id="UP001292079"/>
    </source>
</evidence>
<dbReference type="Proteomes" id="UP001292079">
    <property type="component" value="Unassembled WGS sequence"/>
</dbReference>
<dbReference type="PANTHER" id="PTHR12103">
    <property type="entry name" value="5'-NUCLEOTIDASE DOMAIN-CONTAINING"/>
    <property type="match status" value="1"/>
</dbReference>
<dbReference type="InterPro" id="IPR008380">
    <property type="entry name" value="HAD-SF_hydro_IG_5-nucl"/>
</dbReference>
<dbReference type="InterPro" id="IPR036412">
    <property type="entry name" value="HAD-like_sf"/>
</dbReference>
<organism evidence="7 8">
    <name type="scientific">Schistosoma mekongi</name>
    <name type="common">Parasitic worm</name>
    <dbReference type="NCBI Taxonomy" id="38744"/>
    <lineage>
        <taxon>Eukaryota</taxon>
        <taxon>Metazoa</taxon>
        <taxon>Spiralia</taxon>
        <taxon>Lophotrochozoa</taxon>
        <taxon>Platyhelminthes</taxon>
        <taxon>Trematoda</taxon>
        <taxon>Digenea</taxon>
        <taxon>Strigeidida</taxon>
        <taxon>Schistosomatoidea</taxon>
        <taxon>Schistosomatidae</taxon>
        <taxon>Schistosoma</taxon>
    </lineage>
</organism>
<comment type="similarity">
    <text evidence="1">Belongs to the 5'(3')-deoxyribonucleotidase family.</text>
</comment>